<organism evidence="2 3">
    <name type="scientific">Salinivibrio costicola</name>
    <name type="common">Vibrio costicola</name>
    <dbReference type="NCBI Taxonomy" id="51367"/>
    <lineage>
        <taxon>Bacteria</taxon>
        <taxon>Pseudomonadati</taxon>
        <taxon>Pseudomonadota</taxon>
        <taxon>Gammaproteobacteria</taxon>
        <taxon>Vibrionales</taxon>
        <taxon>Vibrionaceae</taxon>
        <taxon>Salinivibrio</taxon>
    </lineage>
</organism>
<dbReference type="RefSeq" id="WP_167314120.1">
    <property type="nucleotide sequence ID" value="NZ_CP050266.1"/>
</dbReference>
<keyword evidence="1" id="KW-0732">Signal</keyword>
<protein>
    <submittedName>
        <fullName evidence="2">Chromosome partitioning protein ParA</fullName>
    </submittedName>
</protein>
<feature type="signal peptide" evidence="1">
    <location>
        <begin position="1"/>
        <end position="21"/>
    </location>
</feature>
<name>A0ABX6K280_SALCS</name>
<keyword evidence="3" id="KW-1185">Reference proteome</keyword>
<evidence type="ECO:0000313" key="3">
    <source>
        <dbReference type="Proteomes" id="UP000501408"/>
    </source>
</evidence>
<feature type="chain" id="PRO_5046640794" evidence="1">
    <location>
        <begin position="22"/>
        <end position="475"/>
    </location>
</feature>
<dbReference type="EMBL" id="CP050266">
    <property type="protein sequence ID" value="QIR05669.1"/>
    <property type="molecule type" value="Genomic_DNA"/>
</dbReference>
<proteinExistence type="predicted"/>
<gene>
    <name evidence="2" type="ORF">HBA18_04370</name>
</gene>
<reference evidence="2 3" key="1">
    <citation type="submission" date="2020-03" db="EMBL/GenBank/DDBJ databases">
        <title>Genome mining reveals the biosynthetic pathways of PHA and ectoines of the halophilic strain Salinivibrio costicola M318 isolated from fermented shrimp paste.</title>
        <authorList>
            <person name="Doan T.V."/>
            <person name="Tran L.T."/>
            <person name="Trieu T.A."/>
            <person name="Nguyen Q.V."/>
            <person name="Quach T.N."/>
            <person name="Phi T.Q."/>
            <person name="Kumar S."/>
        </authorList>
    </citation>
    <scope>NUCLEOTIDE SEQUENCE [LARGE SCALE GENOMIC DNA]</scope>
    <source>
        <strain evidence="2 3">M318</strain>
    </source>
</reference>
<dbReference type="Proteomes" id="UP000501408">
    <property type="component" value="Chromosome 1"/>
</dbReference>
<sequence>MKNKITLFLLSYMSVILPAQSEPQLSGYFIDAPVTGLYYETSSGHQGFTDKGRFEYDEGDAVKFYLGQDNRGALISAISGQEIVTPNNISTQLSRSINLTRLLMSLDSTPNNRNNITIDDSVRSNTELINTLNNLDLSYLDSHLDEFQLAFVSIEEAARHLKKSHEYIKDRFASEHKVLDAKDTVFIYETVKKRDYKGSICAINLDQLRNPYYHAPIGKTTFEIKDDTIIEYPSIGDRFEGCQLIPNNVQKVVVSPLNEFGGERGLVSCAKQGCRQYQLNGFYIDDRQDGSDWKYRSIAINYDEKTHLLMEKSQGLGKKKHVDHNNVAAGVSFIYPKNKESFIDYSGVWIKKTFNGRETSSQCVLMKGDRILEGPKETDHCPITESSYQLMDKFLYRDAWWLNETGKTTLSALNVTVSWFDIDKGDQYTSWEYLPVNESWLGGTIYQYNQIKILDKHGLPSLKTINTSMYTKYDE</sequence>
<accession>A0ABX6K280</accession>
<evidence type="ECO:0000313" key="2">
    <source>
        <dbReference type="EMBL" id="QIR05669.1"/>
    </source>
</evidence>
<evidence type="ECO:0000256" key="1">
    <source>
        <dbReference type="SAM" id="SignalP"/>
    </source>
</evidence>